<dbReference type="InterPro" id="IPR034910">
    <property type="entry name" value="LARP7_RRM2"/>
</dbReference>
<evidence type="ECO:0000313" key="19">
    <source>
        <dbReference type="Proteomes" id="UP000051836"/>
    </source>
</evidence>
<dbReference type="Pfam" id="PF05383">
    <property type="entry name" value="La"/>
    <property type="match status" value="1"/>
</dbReference>
<reference evidence="18 19" key="1">
    <citation type="submission" date="2015-10" db="EMBL/GenBank/DDBJ databases">
        <authorList>
            <person name="Gilbert D.G."/>
        </authorList>
    </citation>
    <scope>NUCLEOTIDE SEQUENCE [LARGE SCALE GENOMIC DNA]</scope>
    <source>
        <strain evidence="18">FVVF132</strain>
    </source>
</reference>
<dbReference type="CDD" id="cd08032">
    <property type="entry name" value="LARP_7"/>
    <property type="match status" value="1"/>
</dbReference>
<dbReference type="AlphaFoldDB" id="A0A0Q3X7W3"/>
<evidence type="ECO:0000256" key="10">
    <source>
        <dbReference type="ARBA" id="ARBA00023187"/>
    </source>
</evidence>
<comment type="subcellular location">
    <subcellularLocation>
        <location evidence="1">Nucleus</location>
        <location evidence="1">Nucleoplasm</location>
    </subcellularLocation>
</comment>
<evidence type="ECO:0000256" key="1">
    <source>
        <dbReference type="ARBA" id="ARBA00004642"/>
    </source>
</evidence>
<dbReference type="CDD" id="cd12290">
    <property type="entry name" value="RRM1_LARP7"/>
    <property type="match status" value="1"/>
</dbReference>
<dbReference type="InterPro" id="IPR035979">
    <property type="entry name" value="RBD_domain_sf"/>
</dbReference>
<dbReference type="Proteomes" id="UP000051836">
    <property type="component" value="Unassembled WGS sequence"/>
</dbReference>
<feature type="domain" description="RRM" evidence="15">
    <location>
        <begin position="127"/>
        <end position="190"/>
    </location>
</feature>
<dbReference type="Gene3D" id="1.10.10.10">
    <property type="entry name" value="Winged helix-like DNA-binding domain superfamily/Winged helix DNA-binding domain"/>
    <property type="match status" value="1"/>
</dbReference>
<name>A0A0Q3X7W3_AMAAE</name>
<feature type="compositionally biased region" description="Polar residues" evidence="14">
    <location>
        <begin position="250"/>
        <end position="259"/>
    </location>
</feature>
<keyword evidence="6" id="KW-0744">Spermatogenesis</keyword>
<feature type="compositionally biased region" description="Basic and acidic residues" evidence="14">
    <location>
        <begin position="277"/>
        <end position="296"/>
    </location>
</feature>
<evidence type="ECO:0000256" key="5">
    <source>
        <dbReference type="ARBA" id="ARBA00022782"/>
    </source>
</evidence>
<dbReference type="Pfam" id="PF08777">
    <property type="entry name" value="RRM_3"/>
    <property type="match status" value="1"/>
</dbReference>
<dbReference type="GO" id="GO:1990904">
    <property type="term" value="C:ribonucleoprotein complex"/>
    <property type="evidence" value="ECO:0007669"/>
    <property type="project" value="UniProtKB-UniRule"/>
</dbReference>
<evidence type="ECO:0000259" key="17">
    <source>
        <dbReference type="PROSITE" id="PS51939"/>
    </source>
</evidence>
<dbReference type="InterPro" id="IPR036388">
    <property type="entry name" value="WH-like_DNA-bd_sf"/>
</dbReference>
<comment type="caution">
    <text evidence="18">The sequence shown here is derived from an EMBL/GenBank/DDBJ whole genome shotgun (WGS) entry which is preliminary data.</text>
</comment>
<dbReference type="InterPro" id="IPR012677">
    <property type="entry name" value="Nucleotide-bd_a/b_plait_sf"/>
</dbReference>
<feature type="region of interest" description="Disordered" evidence="14">
    <location>
        <begin position="1"/>
        <end position="29"/>
    </location>
</feature>
<dbReference type="PANTHER" id="PTHR22792:SF62">
    <property type="entry name" value="LA-RELATED PROTEIN 7"/>
    <property type="match status" value="1"/>
</dbReference>
<accession>A0A0Q3X7W3</accession>
<feature type="compositionally biased region" description="Basic residues" evidence="14">
    <location>
        <begin position="226"/>
        <end position="235"/>
    </location>
</feature>
<keyword evidence="5" id="KW-0221">Differentiation</keyword>
<dbReference type="InterPro" id="IPR000504">
    <property type="entry name" value="RRM_dom"/>
</dbReference>
<evidence type="ECO:0000256" key="7">
    <source>
        <dbReference type="ARBA" id="ARBA00022884"/>
    </source>
</evidence>
<dbReference type="InterPro" id="IPR036390">
    <property type="entry name" value="WH_DNA-bd_sf"/>
</dbReference>
<evidence type="ECO:0000256" key="11">
    <source>
        <dbReference type="ARBA" id="ARBA00023242"/>
    </source>
</evidence>
<evidence type="ECO:0000313" key="18">
    <source>
        <dbReference type="EMBL" id="KQL59730.1"/>
    </source>
</evidence>
<dbReference type="PROSITE" id="PS50961">
    <property type="entry name" value="HTH_LA"/>
    <property type="match status" value="1"/>
</dbReference>
<keyword evidence="11" id="KW-0539">Nucleus</keyword>
<dbReference type="FunFam" id="1.10.10.10:FF:000158">
    <property type="entry name" value="La ribonucleoprotein domain family member 7"/>
    <property type="match status" value="1"/>
</dbReference>
<dbReference type="GO" id="GO:0008380">
    <property type="term" value="P:RNA splicing"/>
    <property type="evidence" value="ECO:0007669"/>
    <property type="project" value="UniProtKB-KW"/>
</dbReference>
<evidence type="ECO:0000256" key="3">
    <source>
        <dbReference type="ARBA" id="ARBA00015867"/>
    </source>
</evidence>
<evidence type="ECO:0000256" key="2">
    <source>
        <dbReference type="ARBA" id="ARBA00008680"/>
    </source>
</evidence>
<dbReference type="SUPFAM" id="SSF46785">
    <property type="entry name" value="Winged helix' DNA-binding domain"/>
    <property type="match status" value="1"/>
</dbReference>
<dbReference type="PRINTS" id="PR00302">
    <property type="entry name" value="LUPUSLA"/>
</dbReference>
<dbReference type="SUPFAM" id="SSF54928">
    <property type="entry name" value="RNA-binding domain, RBD"/>
    <property type="match status" value="2"/>
</dbReference>
<evidence type="ECO:0000259" key="16">
    <source>
        <dbReference type="PROSITE" id="PS50961"/>
    </source>
</evidence>
<comment type="similarity">
    <text evidence="2">Belongs to the LARP7 family.</text>
</comment>
<sequence length="496" mass="56728">MTGMEPETVRDKAVEEESSEQKKEREKRKRSRVKQVLADIAKQVDFWFGDVNLHKDRFLREQIEKSRDGYVDISLLVSFNKMKKLTTDGKLIARAVKSSSVVELDLEGTRIRRRQPLGEQPKDVDSRTVYVELLPKNVNHSWIERVFGKCGNVVYVSIPRYKTSGDPKGFAFVEFETKEQAEKAIEFLNNPPEEAPRKPGIFPKTVKNKPVPALNTSNSSVVEEKKKKKKKKSKIKKESNVQAAVETKELNTNATTEQVPKSKRRRTSSECSEGEVTETHRQPSKREKRKWDRTESSEAPWESRPGKRKRTSSGGGETSTPKVKKSVQKDEVPIEEETTEAPKDCNAASEDSVPPAKASTMGPQFLSGVIVKIISTEPLPVRKQIKDALAALADVAYVDMLEGDTECHVRFKTPEDAQVIMKSYKEIHIKNNWKFEVLTGDHEQRYWQKILVDRQAKLNQPREKKRGTEKLIAKAERMRLEKTQQTSKHIRFTENN</sequence>
<dbReference type="InterPro" id="IPR006630">
    <property type="entry name" value="La_HTH"/>
</dbReference>
<dbReference type="InterPro" id="IPR034887">
    <property type="entry name" value="LARP7_RRM1"/>
</dbReference>
<dbReference type="SMART" id="SM00715">
    <property type="entry name" value="LA"/>
    <property type="match status" value="1"/>
</dbReference>
<feature type="region of interest" description="Disordered" evidence="14">
    <location>
        <begin position="190"/>
        <end position="359"/>
    </location>
</feature>
<keyword evidence="9" id="KW-0804">Transcription</keyword>
<dbReference type="PROSITE" id="PS51939">
    <property type="entry name" value="XRRM"/>
    <property type="match status" value="1"/>
</dbReference>
<dbReference type="InterPro" id="IPR045180">
    <property type="entry name" value="La_dom_prot"/>
</dbReference>
<evidence type="ECO:0000256" key="12">
    <source>
        <dbReference type="ARBA" id="ARBA00029640"/>
    </source>
</evidence>
<feature type="domain" description="XRRM" evidence="17">
    <location>
        <begin position="364"/>
        <end position="477"/>
    </location>
</feature>
<feature type="domain" description="HTH La-type RNA-binding" evidence="16">
    <location>
        <begin position="30"/>
        <end position="121"/>
    </location>
</feature>
<keyword evidence="4" id="KW-0507">mRNA processing</keyword>
<dbReference type="Pfam" id="PF00076">
    <property type="entry name" value="RRM_1"/>
    <property type="match status" value="1"/>
</dbReference>
<organism evidence="18 19">
    <name type="scientific">Amazona aestiva</name>
    <name type="common">Blue-fronted Amazon parrot</name>
    <dbReference type="NCBI Taxonomy" id="12930"/>
    <lineage>
        <taxon>Eukaryota</taxon>
        <taxon>Metazoa</taxon>
        <taxon>Chordata</taxon>
        <taxon>Craniata</taxon>
        <taxon>Vertebrata</taxon>
        <taxon>Euteleostomi</taxon>
        <taxon>Archelosauria</taxon>
        <taxon>Archosauria</taxon>
        <taxon>Dinosauria</taxon>
        <taxon>Saurischia</taxon>
        <taxon>Theropoda</taxon>
        <taxon>Coelurosauria</taxon>
        <taxon>Aves</taxon>
        <taxon>Neognathae</taxon>
        <taxon>Neoaves</taxon>
        <taxon>Telluraves</taxon>
        <taxon>Australaves</taxon>
        <taxon>Psittaciformes</taxon>
        <taxon>Psittacidae</taxon>
        <taxon>Amazona</taxon>
    </lineage>
</organism>
<evidence type="ECO:0000256" key="6">
    <source>
        <dbReference type="ARBA" id="ARBA00022871"/>
    </source>
</evidence>
<dbReference type="OrthoDB" id="439993at2759"/>
<evidence type="ECO:0000256" key="8">
    <source>
        <dbReference type="ARBA" id="ARBA00023015"/>
    </source>
</evidence>
<feature type="compositionally biased region" description="Basic and acidic residues" evidence="14">
    <location>
        <begin position="7"/>
        <end position="24"/>
    </location>
</feature>
<dbReference type="GO" id="GO:0007283">
    <property type="term" value="P:spermatogenesis"/>
    <property type="evidence" value="ECO:0007669"/>
    <property type="project" value="UniProtKB-KW"/>
</dbReference>
<keyword evidence="8" id="KW-0805">Transcription regulation</keyword>
<protein>
    <recommendedName>
        <fullName evidence="3">La-related protein 7</fullName>
    </recommendedName>
    <alternativeName>
        <fullName evidence="12">La ribonucleoprotein domain family member 7</fullName>
    </alternativeName>
</protein>
<keyword evidence="19" id="KW-1185">Reference proteome</keyword>
<dbReference type="InterPro" id="IPR014886">
    <property type="entry name" value="La_xRRM"/>
</dbReference>
<dbReference type="GO" id="GO:0003723">
    <property type="term" value="F:RNA binding"/>
    <property type="evidence" value="ECO:0007669"/>
    <property type="project" value="UniProtKB-UniRule"/>
</dbReference>
<proteinExistence type="inferred from homology"/>
<keyword evidence="7 13" id="KW-0694">RNA-binding</keyword>
<dbReference type="FunFam" id="3.30.70.330:FF:000281">
    <property type="entry name" value="la-related protein 7 isoform X1"/>
    <property type="match status" value="1"/>
</dbReference>
<dbReference type="PROSITE" id="PS50102">
    <property type="entry name" value="RRM"/>
    <property type="match status" value="1"/>
</dbReference>
<dbReference type="PANTHER" id="PTHR22792">
    <property type="entry name" value="LUPUS LA PROTEIN-RELATED"/>
    <property type="match status" value="1"/>
</dbReference>
<dbReference type="CDD" id="cd12542">
    <property type="entry name" value="RRM2_LARP7"/>
    <property type="match status" value="1"/>
</dbReference>
<evidence type="ECO:0000256" key="4">
    <source>
        <dbReference type="ARBA" id="ARBA00022664"/>
    </source>
</evidence>
<keyword evidence="10" id="KW-0508">mRNA splicing</keyword>
<dbReference type="Gene3D" id="3.30.70.330">
    <property type="match status" value="2"/>
</dbReference>
<gene>
    <name evidence="18" type="ORF">AAES_18917</name>
</gene>
<evidence type="ECO:0000256" key="9">
    <source>
        <dbReference type="ARBA" id="ARBA00023163"/>
    </source>
</evidence>
<evidence type="ECO:0000259" key="15">
    <source>
        <dbReference type="PROSITE" id="PS50102"/>
    </source>
</evidence>
<dbReference type="EMBL" id="LMAW01000270">
    <property type="protein sequence ID" value="KQL59730.1"/>
    <property type="molecule type" value="Genomic_DNA"/>
</dbReference>
<evidence type="ECO:0000256" key="14">
    <source>
        <dbReference type="SAM" id="MobiDB-lite"/>
    </source>
</evidence>
<evidence type="ECO:0000256" key="13">
    <source>
        <dbReference type="PROSITE-ProRule" id="PRU00332"/>
    </source>
</evidence>
<dbReference type="GO" id="GO:0030154">
    <property type="term" value="P:cell differentiation"/>
    <property type="evidence" value="ECO:0007669"/>
    <property type="project" value="UniProtKB-KW"/>
</dbReference>
<dbReference type="InterPro" id="IPR034946">
    <property type="entry name" value="LARP7_La"/>
</dbReference>
<dbReference type="GO" id="GO:0006397">
    <property type="term" value="P:mRNA processing"/>
    <property type="evidence" value="ECO:0007669"/>
    <property type="project" value="UniProtKB-KW"/>
</dbReference>
<dbReference type="InterPro" id="IPR002344">
    <property type="entry name" value="Lupus_La"/>
</dbReference>
<dbReference type="GO" id="GO:0005654">
    <property type="term" value="C:nucleoplasm"/>
    <property type="evidence" value="ECO:0007669"/>
    <property type="project" value="UniProtKB-SubCell"/>
</dbReference>
<dbReference type="SMART" id="SM00360">
    <property type="entry name" value="RRM"/>
    <property type="match status" value="1"/>
</dbReference>
<dbReference type="STRING" id="12930.A0A0Q3X7W3"/>